<feature type="non-terminal residue" evidence="5">
    <location>
        <position position="1"/>
    </location>
</feature>
<keyword evidence="4" id="KW-0539">Nucleus</keyword>
<keyword evidence="3" id="KW-0677">Repeat</keyword>
<proteinExistence type="predicted"/>
<evidence type="ECO:0000256" key="3">
    <source>
        <dbReference type="ARBA" id="ARBA00022737"/>
    </source>
</evidence>
<evidence type="ECO:0000256" key="2">
    <source>
        <dbReference type="ARBA" id="ARBA00022574"/>
    </source>
</evidence>
<dbReference type="GO" id="GO:0031080">
    <property type="term" value="C:nuclear pore outer ring"/>
    <property type="evidence" value="ECO:0007669"/>
    <property type="project" value="TreeGrafter"/>
</dbReference>
<dbReference type="Gene3D" id="2.130.10.10">
    <property type="entry name" value="YVTN repeat-like/Quinoprotein amine dehydrogenase"/>
    <property type="match status" value="1"/>
</dbReference>
<reference evidence="5" key="1">
    <citation type="submission" date="2022-04" db="EMBL/GenBank/DDBJ databases">
        <title>A functionally conserved STORR gene fusion in Papaver species that diverged 16.8 million years ago.</title>
        <authorList>
            <person name="Catania T."/>
        </authorList>
    </citation>
    <scope>NUCLEOTIDE SEQUENCE</scope>
    <source>
        <strain evidence="5">S-188037</strain>
    </source>
</reference>
<protein>
    <submittedName>
        <fullName evidence="5">Uncharacterized protein</fullName>
    </submittedName>
</protein>
<dbReference type="InterPro" id="IPR036322">
    <property type="entry name" value="WD40_repeat_dom_sf"/>
</dbReference>
<dbReference type="PANTHER" id="PTHR22652:SF0">
    <property type="entry name" value="NUCLEOPORIN NUP43"/>
    <property type="match status" value="1"/>
</dbReference>
<dbReference type="AlphaFoldDB" id="A0AAD4XFY4"/>
<sequence length="211" mass="23018">IFISGIDLNGGGSESVTVGEDGRINLVNVGDSRLDYKRVFDSHGLVSYTAVKWWNQRKLGGVVSQLKGDWVHRSTSGIVHSIDINPSRKHVCLAVGSSGIVFAWDLTTSNPPFSQNVSNTSSKRVLPVMMCSEDGILASSEQGGNQVEVLAETCPINSFYINQILGIRLKWWDQRKLGGVVSQLKGDWAHGSTYGIAHSINIHPSRKHVCC</sequence>
<organism evidence="5 6">
    <name type="scientific">Papaver atlanticum</name>
    <dbReference type="NCBI Taxonomy" id="357466"/>
    <lineage>
        <taxon>Eukaryota</taxon>
        <taxon>Viridiplantae</taxon>
        <taxon>Streptophyta</taxon>
        <taxon>Embryophyta</taxon>
        <taxon>Tracheophyta</taxon>
        <taxon>Spermatophyta</taxon>
        <taxon>Magnoliopsida</taxon>
        <taxon>Ranunculales</taxon>
        <taxon>Papaveraceae</taxon>
        <taxon>Papaveroideae</taxon>
        <taxon>Papaver</taxon>
    </lineage>
</organism>
<evidence type="ECO:0000256" key="1">
    <source>
        <dbReference type="ARBA" id="ARBA00004123"/>
    </source>
</evidence>
<keyword evidence="2" id="KW-0853">WD repeat</keyword>
<dbReference type="InterPro" id="IPR015943">
    <property type="entry name" value="WD40/YVTN_repeat-like_dom_sf"/>
</dbReference>
<comment type="caution">
    <text evidence="5">The sequence shown here is derived from an EMBL/GenBank/DDBJ whole genome shotgun (WGS) entry which is preliminary data.</text>
</comment>
<evidence type="ECO:0000313" key="6">
    <source>
        <dbReference type="Proteomes" id="UP001202328"/>
    </source>
</evidence>
<dbReference type="PANTHER" id="PTHR22652">
    <property type="entry name" value="NUCLEOPORIN NUP43"/>
    <property type="match status" value="1"/>
</dbReference>
<dbReference type="SUPFAM" id="SSF50978">
    <property type="entry name" value="WD40 repeat-like"/>
    <property type="match status" value="1"/>
</dbReference>
<accession>A0AAD4XFY4</accession>
<dbReference type="Proteomes" id="UP001202328">
    <property type="component" value="Unassembled WGS sequence"/>
</dbReference>
<name>A0AAD4XFY4_9MAGN</name>
<comment type="subcellular location">
    <subcellularLocation>
        <location evidence="1">Nucleus</location>
    </subcellularLocation>
</comment>
<keyword evidence="6" id="KW-1185">Reference proteome</keyword>
<dbReference type="EMBL" id="JAJJMB010010315">
    <property type="protein sequence ID" value="KAI3909550.1"/>
    <property type="molecule type" value="Genomic_DNA"/>
</dbReference>
<gene>
    <name evidence="5" type="ORF">MKW98_013967</name>
</gene>
<evidence type="ECO:0000256" key="4">
    <source>
        <dbReference type="ARBA" id="ARBA00023242"/>
    </source>
</evidence>
<evidence type="ECO:0000313" key="5">
    <source>
        <dbReference type="EMBL" id="KAI3909550.1"/>
    </source>
</evidence>